<name>A0A0B6F0K5_9CORY</name>
<evidence type="ECO:0000256" key="6">
    <source>
        <dbReference type="ARBA" id="ARBA00023004"/>
    </source>
</evidence>
<dbReference type="InterPro" id="IPR016454">
    <property type="entry name" value="Cysteine_dSase"/>
</dbReference>
<dbReference type="InterPro" id="IPR015421">
    <property type="entry name" value="PyrdxlP-dep_Trfase_major"/>
</dbReference>
<evidence type="ECO:0000256" key="3">
    <source>
        <dbReference type="ARBA" id="ARBA00022679"/>
    </source>
</evidence>
<accession>A0A0B6F0K5</accession>
<evidence type="ECO:0000256" key="1">
    <source>
        <dbReference type="ARBA" id="ARBA00001933"/>
    </source>
</evidence>
<reference evidence="10 11" key="1">
    <citation type="journal article" date="2015" name="Genome Announc.">
        <title>Complete Genome Sequence and Annotation of Corynebacterium singulare DSM 44357, Isolated from a Human Semen Specimen.</title>
        <authorList>
            <person name="Merten M."/>
            <person name="Brinkrolf K."/>
            <person name="Albersmeier A."/>
            <person name="Kutter Y."/>
            <person name="Ruckert C."/>
            <person name="Tauch A."/>
        </authorList>
    </citation>
    <scope>NUCLEOTIDE SEQUENCE [LARGE SCALE GENOMIC DNA]</scope>
    <source>
        <strain evidence="10">IBS B52218</strain>
    </source>
</reference>
<dbReference type="PANTHER" id="PTHR11601">
    <property type="entry name" value="CYSTEINE DESULFURYLASE FAMILY MEMBER"/>
    <property type="match status" value="1"/>
</dbReference>
<proteinExistence type="inferred from homology"/>
<dbReference type="RefSeq" id="WP_042530517.1">
    <property type="nucleotide sequence ID" value="NZ_CP010827.1"/>
</dbReference>
<dbReference type="EC" id="2.8.1.7" evidence="10"/>
<dbReference type="InterPro" id="IPR015422">
    <property type="entry name" value="PyrdxlP-dep_Trfase_small"/>
</dbReference>
<dbReference type="PANTHER" id="PTHR11601:SF34">
    <property type="entry name" value="CYSTEINE DESULFURASE"/>
    <property type="match status" value="1"/>
</dbReference>
<dbReference type="InterPro" id="IPR000192">
    <property type="entry name" value="Aminotrans_V_dom"/>
</dbReference>
<dbReference type="GO" id="GO:0051536">
    <property type="term" value="F:iron-sulfur cluster binding"/>
    <property type="evidence" value="ECO:0007669"/>
    <property type="project" value="UniProtKB-KW"/>
</dbReference>
<keyword evidence="5" id="KW-0663">Pyridoxal phosphate</keyword>
<dbReference type="GO" id="GO:0031071">
    <property type="term" value="F:cysteine desulfurase activity"/>
    <property type="evidence" value="ECO:0007669"/>
    <property type="project" value="UniProtKB-EC"/>
</dbReference>
<dbReference type="EMBL" id="CP010827">
    <property type="protein sequence ID" value="AJI78729.1"/>
    <property type="molecule type" value="Genomic_DNA"/>
</dbReference>
<dbReference type="Gene3D" id="3.40.640.10">
    <property type="entry name" value="Type I PLP-dependent aspartate aminotransferase-like (Major domain)"/>
    <property type="match status" value="1"/>
</dbReference>
<comment type="cofactor">
    <cofactor evidence="1">
        <name>pyridoxal 5'-phosphate</name>
        <dbReference type="ChEBI" id="CHEBI:597326"/>
    </cofactor>
</comment>
<dbReference type="InterPro" id="IPR015424">
    <property type="entry name" value="PyrdxlP-dep_Trfase"/>
</dbReference>
<dbReference type="KEGG" id="csx:CSING_05970"/>
<evidence type="ECO:0000256" key="4">
    <source>
        <dbReference type="ARBA" id="ARBA00022723"/>
    </source>
</evidence>
<keyword evidence="7" id="KW-0411">Iron-sulfur</keyword>
<protein>
    <submittedName>
        <fullName evidence="10">Cysteine desulfurase family protein</fullName>
        <ecNumber evidence="10">2.8.1.7</ecNumber>
    </submittedName>
</protein>
<dbReference type="OrthoDB" id="9808002at2"/>
<keyword evidence="6" id="KW-0408">Iron</keyword>
<comment type="catalytic activity">
    <reaction evidence="8">
        <text>(sulfur carrier)-H + L-cysteine = (sulfur carrier)-SH + L-alanine</text>
        <dbReference type="Rhea" id="RHEA:43892"/>
        <dbReference type="Rhea" id="RHEA-COMP:14737"/>
        <dbReference type="Rhea" id="RHEA-COMP:14739"/>
        <dbReference type="ChEBI" id="CHEBI:29917"/>
        <dbReference type="ChEBI" id="CHEBI:35235"/>
        <dbReference type="ChEBI" id="CHEBI:57972"/>
        <dbReference type="ChEBI" id="CHEBI:64428"/>
        <dbReference type="EC" id="2.8.1.7"/>
    </reaction>
</comment>
<evidence type="ECO:0000256" key="7">
    <source>
        <dbReference type="ARBA" id="ARBA00023014"/>
    </source>
</evidence>
<dbReference type="GO" id="GO:0046872">
    <property type="term" value="F:metal ion binding"/>
    <property type="evidence" value="ECO:0007669"/>
    <property type="project" value="UniProtKB-KW"/>
</dbReference>
<keyword evidence="3 10" id="KW-0808">Transferase</keyword>
<feature type="domain" description="Aminotransferase class V" evidence="9">
    <location>
        <begin position="4"/>
        <end position="363"/>
    </location>
</feature>
<evidence type="ECO:0000256" key="8">
    <source>
        <dbReference type="ARBA" id="ARBA00050776"/>
    </source>
</evidence>
<evidence type="ECO:0000313" key="11">
    <source>
        <dbReference type="Proteomes" id="UP000031890"/>
    </source>
</evidence>
<dbReference type="Pfam" id="PF00266">
    <property type="entry name" value="Aminotran_5"/>
    <property type="match status" value="1"/>
</dbReference>
<dbReference type="SUPFAM" id="SSF53383">
    <property type="entry name" value="PLP-dependent transferases"/>
    <property type="match status" value="1"/>
</dbReference>
<evidence type="ECO:0000259" key="9">
    <source>
        <dbReference type="Pfam" id="PF00266"/>
    </source>
</evidence>
<evidence type="ECO:0000256" key="5">
    <source>
        <dbReference type="ARBA" id="ARBA00022898"/>
    </source>
</evidence>
<dbReference type="PIRSF" id="PIRSF005572">
    <property type="entry name" value="NifS"/>
    <property type="match status" value="1"/>
</dbReference>
<dbReference type="STRING" id="161899.CSING_05970"/>
<evidence type="ECO:0000256" key="2">
    <source>
        <dbReference type="ARBA" id="ARBA00006490"/>
    </source>
</evidence>
<keyword evidence="4" id="KW-0479">Metal-binding</keyword>
<sequence length="378" mass="39537">MPRYLDYAATQPMRQSAIDAWTTAASSLNPGASYASGRKARSVLDDARETVAELLGCEPIEVIFTSSGTEADNIAIQGLFRAAQSASPKAAQRIVSTPIEHPAVLETVEKLQTEHGATVDLLPVDSTGHVSDLSALDTPAAVATCMWANNETGAIQPVADITQRAAAQNTPVHIDAVQVAGKLPINFHELGATTLAASAHKFGGPRGIGLLLARRTPAPLPLAFGGGQERGIRPGTVDVASASALAAALRESVADMEQEDTRLTALRDKLQAGIESSIDNVIINSAEPTLASHLHVSFPGTDGDSLIMLLDAAGIEASAGSACHAGVNRMSHVLEAMGIDEEHGRGSLRFSLGRMTTDGDIDVVIKELPEIIRRARSV</sequence>
<comment type="similarity">
    <text evidence="2">Belongs to the class-V pyridoxal-phosphate-dependent aminotransferase family. NifS/IscS subfamily.</text>
</comment>
<dbReference type="Gene3D" id="3.90.1150.10">
    <property type="entry name" value="Aspartate Aminotransferase, domain 1"/>
    <property type="match status" value="1"/>
</dbReference>
<dbReference type="AlphaFoldDB" id="A0A0B6F0K5"/>
<gene>
    <name evidence="10" type="primary">iscS</name>
    <name evidence="10" type="ORF">CSING_05970</name>
</gene>
<dbReference type="Gene3D" id="1.10.260.50">
    <property type="match status" value="1"/>
</dbReference>
<organism evidence="10 11">
    <name type="scientific">Corynebacterium singulare</name>
    <dbReference type="NCBI Taxonomy" id="161899"/>
    <lineage>
        <taxon>Bacteria</taxon>
        <taxon>Bacillati</taxon>
        <taxon>Actinomycetota</taxon>
        <taxon>Actinomycetes</taxon>
        <taxon>Mycobacteriales</taxon>
        <taxon>Corynebacteriaceae</taxon>
        <taxon>Corynebacterium</taxon>
    </lineage>
</organism>
<dbReference type="HOGENOM" id="CLU_003433_0_0_11"/>
<evidence type="ECO:0000313" key="10">
    <source>
        <dbReference type="EMBL" id="AJI78729.1"/>
    </source>
</evidence>
<dbReference type="Proteomes" id="UP000031890">
    <property type="component" value="Chromosome"/>
</dbReference>